<protein>
    <submittedName>
        <fullName evidence="2">Uncharacterized protein</fullName>
    </submittedName>
</protein>
<proteinExistence type="predicted"/>
<evidence type="ECO:0000313" key="1">
    <source>
        <dbReference type="EMBL" id="QJA70576.1"/>
    </source>
</evidence>
<dbReference type="EMBL" id="MT141804">
    <property type="protein sequence ID" value="QJA70576.1"/>
    <property type="molecule type" value="Genomic_DNA"/>
</dbReference>
<reference evidence="2" key="1">
    <citation type="submission" date="2020-03" db="EMBL/GenBank/DDBJ databases">
        <title>The deep terrestrial virosphere.</title>
        <authorList>
            <person name="Holmfeldt K."/>
            <person name="Nilsson E."/>
            <person name="Simone D."/>
            <person name="Lopez-Fernandez M."/>
            <person name="Wu X."/>
            <person name="de Brujin I."/>
            <person name="Lundin D."/>
            <person name="Andersson A."/>
            <person name="Bertilsson S."/>
            <person name="Dopson M."/>
        </authorList>
    </citation>
    <scope>NUCLEOTIDE SEQUENCE</scope>
    <source>
        <strain evidence="1">MM415A03650</strain>
        <strain evidence="2">MM415B04498</strain>
        <strain evidence="3">TM448B05707</strain>
    </source>
</reference>
<evidence type="ECO:0000313" key="3">
    <source>
        <dbReference type="EMBL" id="QJI03972.1"/>
    </source>
</evidence>
<organism evidence="2">
    <name type="scientific">viral metagenome</name>
    <dbReference type="NCBI Taxonomy" id="1070528"/>
    <lineage>
        <taxon>unclassified sequences</taxon>
        <taxon>metagenomes</taxon>
        <taxon>organismal metagenomes</taxon>
    </lineage>
</organism>
<gene>
    <name evidence="1" type="ORF">MM415A03650_0005</name>
    <name evidence="2" type="ORF">MM415B04498_0008</name>
    <name evidence="3" type="ORF">TM448B05707_0003</name>
</gene>
<accession>A0A6M3LC46</accession>
<dbReference type="EMBL" id="MT143092">
    <property type="protein sequence ID" value="QJA92737.1"/>
    <property type="molecule type" value="Genomic_DNA"/>
</dbReference>
<dbReference type="AlphaFoldDB" id="A0A6M3LC46"/>
<name>A0A6M3LC46_9ZZZZ</name>
<sequence length="69" mass="7763">MKLVEFQLLCIILLLALLTFIVGRGIKTIELALKYPQIATTHTSYIDAAQVNISDGKFDVAKTKKEKRK</sequence>
<evidence type="ECO:0000313" key="2">
    <source>
        <dbReference type="EMBL" id="QJA92737.1"/>
    </source>
</evidence>
<dbReference type="EMBL" id="MT145136">
    <property type="protein sequence ID" value="QJI03972.1"/>
    <property type="molecule type" value="Genomic_DNA"/>
</dbReference>